<dbReference type="AlphaFoldDB" id="A0A2G8T3J5"/>
<keyword evidence="2" id="KW-1185">Reference proteome</keyword>
<sequence>MHKKGKFVGQFGGNSWGHQQAWPGSLRESLFDLMEHRHAVDLPDFGDIGIGPAFDQQFKVGIGKSSIPVRRL</sequence>
<evidence type="ECO:0000313" key="1">
    <source>
        <dbReference type="EMBL" id="PIL40625.1"/>
    </source>
</evidence>
<name>A0A2G8T3J5_9BURK</name>
<reference evidence="1 2" key="1">
    <citation type="submission" date="2017-10" db="EMBL/GenBank/DDBJ databases">
        <title>Massilia psychrophilum sp. nov., a novel purple-pigmented bacterium isolated from Tianshan glacier, Xinjiang Municipality, China.</title>
        <authorList>
            <person name="Wang H."/>
        </authorList>
    </citation>
    <scope>NUCLEOTIDE SEQUENCE [LARGE SCALE GENOMIC DNA]</scope>
    <source>
        <strain evidence="1 2">JCM 30813</strain>
    </source>
</reference>
<proteinExistence type="predicted"/>
<organism evidence="1 2">
    <name type="scientific">Massilia psychrophila</name>
    <dbReference type="NCBI Taxonomy" id="1603353"/>
    <lineage>
        <taxon>Bacteria</taxon>
        <taxon>Pseudomonadati</taxon>
        <taxon>Pseudomonadota</taxon>
        <taxon>Betaproteobacteria</taxon>
        <taxon>Burkholderiales</taxon>
        <taxon>Oxalobacteraceae</taxon>
        <taxon>Telluria group</taxon>
        <taxon>Massilia</taxon>
    </lineage>
</organism>
<accession>A0A2G8T3J5</accession>
<dbReference type="Proteomes" id="UP000228593">
    <property type="component" value="Unassembled WGS sequence"/>
</dbReference>
<gene>
    <name evidence="1" type="ORF">CR103_06915</name>
</gene>
<comment type="caution">
    <text evidence="1">The sequence shown here is derived from an EMBL/GenBank/DDBJ whole genome shotgun (WGS) entry which is preliminary data.</text>
</comment>
<dbReference type="EMBL" id="PDOB01000007">
    <property type="protein sequence ID" value="PIL40625.1"/>
    <property type="molecule type" value="Genomic_DNA"/>
</dbReference>
<evidence type="ECO:0000313" key="2">
    <source>
        <dbReference type="Proteomes" id="UP000228593"/>
    </source>
</evidence>
<protein>
    <submittedName>
        <fullName evidence="1">Uncharacterized protein</fullName>
    </submittedName>
</protein>